<evidence type="ECO:0000256" key="1">
    <source>
        <dbReference type="ARBA" id="ARBA00004651"/>
    </source>
</evidence>
<dbReference type="PANTHER" id="PTHR30625">
    <property type="entry name" value="PROTEIN TOLQ"/>
    <property type="match status" value="1"/>
</dbReference>
<dbReference type="GO" id="GO:0005886">
    <property type="term" value="C:plasma membrane"/>
    <property type="evidence" value="ECO:0007669"/>
    <property type="project" value="UniProtKB-SubCell"/>
</dbReference>
<accession>A6G7L5</accession>
<name>A6G7L5_9BACT</name>
<organism evidence="11 12">
    <name type="scientific">Plesiocystis pacifica SIR-1</name>
    <dbReference type="NCBI Taxonomy" id="391625"/>
    <lineage>
        <taxon>Bacteria</taxon>
        <taxon>Pseudomonadati</taxon>
        <taxon>Myxococcota</taxon>
        <taxon>Polyangia</taxon>
        <taxon>Nannocystales</taxon>
        <taxon>Nannocystaceae</taxon>
        <taxon>Plesiocystis</taxon>
    </lineage>
</organism>
<proteinExistence type="inferred from homology"/>
<dbReference type="Pfam" id="PF01618">
    <property type="entry name" value="MotA_ExbB"/>
    <property type="match status" value="1"/>
</dbReference>
<keyword evidence="6 9" id="KW-1133">Transmembrane helix</keyword>
<evidence type="ECO:0000256" key="6">
    <source>
        <dbReference type="ARBA" id="ARBA00022989"/>
    </source>
</evidence>
<keyword evidence="4 9" id="KW-0812">Transmembrane</keyword>
<comment type="similarity">
    <text evidence="8">Belongs to the exbB/tolQ family.</text>
</comment>
<dbReference type="OrthoDB" id="9805133at2"/>
<evidence type="ECO:0000256" key="8">
    <source>
        <dbReference type="RuleBase" id="RU004057"/>
    </source>
</evidence>
<dbReference type="GO" id="GO:0017038">
    <property type="term" value="P:protein import"/>
    <property type="evidence" value="ECO:0007669"/>
    <property type="project" value="TreeGrafter"/>
</dbReference>
<keyword evidence="12" id="KW-1185">Reference proteome</keyword>
<keyword evidence="7 9" id="KW-0472">Membrane</keyword>
<gene>
    <name evidence="11" type="ORF">PPSIR1_34287</name>
</gene>
<evidence type="ECO:0000256" key="5">
    <source>
        <dbReference type="ARBA" id="ARBA00022927"/>
    </source>
</evidence>
<feature type="transmembrane region" description="Helical" evidence="9">
    <location>
        <begin position="114"/>
        <end position="137"/>
    </location>
</feature>
<dbReference type="EMBL" id="ABCS01000035">
    <property type="protein sequence ID" value="EDM78093.1"/>
    <property type="molecule type" value="Genomic_DNA"/>
</dbReference>
<dbReference type="AlphaFoldDB" id="A6G7L5"/>
<keyword evidence="2 8" id="KW-0813">Transport</keyword>
<reference evidence="11 12" key="1">
    <citation type="submission" date="2007-06" db="EMBL/GenBank/DDBJ databases">
        <authorList>
            <person name="Shimkets L."/>
            <person name="Ferriera S."/>
            <person name="Johnson J."/>
            <person name="Kravitz S."/>
            <person name="Beeson K."/>
            <person name="Sutton G."/>
            <person name="Rogers Y.-H."/>
            <person name="Friedman R."/>
            <person name="Frazier M."/>
            <person name="Venter J.C."/>
        </authorList>
    </citation>
    <scope>NUCLEOTIDE SEQUENCE [LARGE SCALE GENOMIC DNA]</scope>
    <source>
        <strain evidence="11 12">SIR-1</strain>
    </source>
</reference>
<dbReference type="Proteomes" id="UP000005801">
    <property type="component" value="Unassembled WGS sequence"/>
</dbReference>
<evidence type="ECO:0000259" key="10">
    <source>
        <dbReference type="Pfam" id="PF01618"/>
    </source>
</evidence>
<evidence type="ECO:0000313" key="12">
    <source>
        <dbReference type="Proteomes" id="UP000005801"/>
    </source>
</evidence>
<sequence>MNLQEAFLQLALLGANWVLWILVALSVGSVAIVIERLMFFSSISKKDAGLMKGVADKLANDDIEGTAKLVENQPSPGARMLGAALEVADRGAPSAKAVLEGNRASEKLRLERNLGFLGTVGSNAPFIGLFGTVLEILRVFNKLGESGVTTGDEASEIMTGISEALVATAIGLLVAIPAVIAYNAFQRRVKRQLAEADGLTGMALAQLSALDRDRGDEGDED</sequence>
<evidence type="ECO:0000256" key="9">
    <source>
        <dbReference type="SAM" id="Phobius"/>
    </source>
</evidence>
<protein>
    <submittedName>
        <fullName evidence="11">MotA/TolQ/ExbB proton channel family protein</fullName>
    </submittedName>
</protein>
<dbReference type="InterPro" id="IPR050790">
    <property type="entry name" value="ExbB/TolQ_transport"/>
</dbReference>
<dbReference type="RefSeq" id="WP_006972710.1">
    <property type="nucleotide sequence ID" value="NZ_ABCS01000035.1"/>
</dbReference>
<evidence type="ECO:0000256" key="3">
    <source>
        <dbReference type="ARBA" id="ARBA00022475"/>
    </source>
</evidence>
<feature type="domain" description="MotA/TolQ/ExbB proton channel" evidence="10">
    <location>
        <begin position="78"/>
        <end position="195"/>
    </location>
</feature>
<keyword evidence="5 8" id="KW-0653">Protein transport</keyword>
<evidence type="ECO:0000256" key="4">
    <source>
        <dbReference type="ARBA" id="ARBA00022692"/>
    </source>
</evidence>
<dbReference type="InterPro" id="IPR002898">
    <property type="entry name" value="MotA_ExbB_proton_chnl"/>
</dbReference>
<dbReference type="STRING" id="391625.PPSIR1_34287"/>
<comment type="caution">
    <text evidence="11">The sequence shown here is derived from an EMBL/GenBank/DDBJ whole genome shotgun (WGS) entry which is preliminary data.</text>
</comment>
<evidence type="ECO:0000256" key="2">
    <source>
        <dbReference type="ARBA" id="ARBA00022448"/>
    </source>
</evidence>
<feature type="transmembrane region" description="Helical" evidence="9">
    <location>
        <begin position="157"/>
        <end position="182"/>
    </location>
</feature>
<dbReference type="PANTHER" id="PTHR30625:SF15">
    <property type="entry name" value="BIOPOLYMER TRANSPORT PROTEIN EXBB"/>
    <property type="match status" value="1"/>
</dbReference>
<keyword evidence="3" id="KW-1003">Cell membrane</keyword>
<dbReference type="eggNOG" id="COG0811">
    <property type="taxonomic scope" value="Bacteria"/>
</dbReference>
<evidence type="ECO:0000313" key="11">
    <source>
        <dbReference type="EMBL" id="EDM78093.1"/>
    </source>
</evidence>
<feature type="transmembrane region" description="Helical" evidence="9">
    <location>
        <begin position="6"/>
        <end position="34"/>
    </location>
</feature>
<comment type="subcellular location">
    <subcellularLocation>
        <location evidence="1">Cell membrane</location>
        <topology evidence="1">Multi-pass membrane protein</topology>
    </subcellularLocation>
    <subcellularLocation>
        <location evidence="8">Membrane</location>
        <topology evidence="8">Multi-pass membrane protein</topology>
    </subcellularLocation>
</comment>
<evidence type="ECO:0000256" key="7">
    <source>
        <dbReference type="ARBA" id="ARBA00023136"/>
    </source>
</evidence>